<dbReference type="Proteomes" id="UP000676853">
    <property type="component" value="Unassembled WGS sequence"/>
</dbReference>
<sequence length="90" mass="9921">MSGQESPFKERAVPRMIWIAPRTHNCLHQVALGESSPAAIAAALGERPGYVRGALDRLAEQQGFVRRIRRGQYVLTPAGITYLATTMEDI</sequence>
<organism evidence="1 2">
    <name type="scientific">Tsukamurella paurometabola</name>
    <name type="common">Corynebacterium paurometabolum</name>
    <dbReference type="NCBI Taxonomy" id="2061"/>
    <lineage>
        <taxon>Bacteria</taxon>
        <taxon>Bacillati</taxon>
        <taxon>Actinomycetota</taxon>
        <taxon>Actinomycetes</taxon>
        <taxon>Mycobacteriales</taxon>
        <taxon>Tsukamurellaceae</taxon>
        <taxon>Tsukamurella</taxon>
    </lineage>
</organism>
<protein>
    <submittedName>
        <fullName evidence="1">Uncharacterized protein</fullName>
    </submittedName>
</protein>
<proteinExistence type="predicted"/>
<accession>A0ABS5NJ42</accession>
<name>A0ABS5NJ42_TSUPA</name>
<dbReference type="InterPro" id="IPR036390">
    <property type="entry name" value="WH_DNA-bd_sf"/>
</dbReference>
<dbReference type="InterPro" id="IPR036388">
    <property type="entry name" value="WH-like_DNA-bd_sf"/>
</dbReference>
<keyword evidence="2" id="KW-1185">Reference proteome</keyword>
<dbReference type="SUPFAM" id="SSF46785">
    <property type="entry name" value="Winged helix' DNA-binding domain"/>
    <property type="match status" value="1"/>
</dbReference>
<evidence type="ECO:0000313" key="2">
    <source>
        <dbReference type="Proteomes" id="UP000676853"/>
    </source>
</evidence>
<comment type="caution">
    <text evidence="1">The sequence shown here is derived from an EMBL/GenBank/DDBJ whole genome shotgun (WGS) entry which is preliminary data.</text>
</comment>
<dbReference type="Gene3D" id="1.10.10.10">
    <property type="entry name" value="Winged helix-like DNA-binding domain superfamily/Winged helix DNA-binding domain"/>
    <property type="match status" value="1"/>
</dbReference>
<reference evidence="1 2" key="1">
    <citation type="submission" date="2021-04" db="EMBL/GenBank/DDBJ databases">
        <title>Whole genome sequence analysis of a thiophenic sulfur metabolizing bacteria.</title>
        <authorList>
            <person name="Akhtar N."/>
            <person name="Akram J."/>
            <person name="Aslam A."/>
        </authorList>
    </citation>
    <scope>NUCLEOTIDE SEQUENCE [LARGE SCALE GENOMIC DNA]</scope>
    <source>
        <strain evidence="1 2">3OW</strain>
    </source>
</reference>
<dbReference type="RefSeq" id="WP_212555365.1">
    <property type="nucleotide sequence ID" value="NZ_JAGXOE010000144.1"/>
</dbReference>
<evidence type="ECO:0000313" key="1">
    <source>
        <dbReference type="EMBL" id="MBS4104306.1"/>
    </source>
</evidence>
<dbReference type="EMBL" id="JAGXOE010000144">
    <property type="protein sequence ID" value="MBS4104306.1"/>
    <property type="molecule type" value="Genomic_DNA"/>
</dbReference>
<gene>
    <name evidence="1" type="ORF">KFZ73_24135</name>
</gene>